<organism evidence="2 3">
    <name type="scientific">Paenibacillus arenosi</name>
    <dbReference type="NCBI Taxonomy" id="2774142"/>
    <lineage>
        <taxon>Bacteria</taxon>
        <taxon>Bacillati</taxon>
        <taxon>Bacillota</taxon>
        <taxon>Bacilli</taxon>
        <taxon>Bacillales</taxon>
        <taxon>Paenibacillaceae</taxon>
        <taxon>Paenibacillus</taxon>
    </lineage>
</organism>
<dbReference type="Pfam" id="PF13302">
    <property type="entry name" value="Acetyltransf_3"/>
    <property type="match status" value="1"/>
</dbReference>
<protein>
    <submittedName>
        <fullName evidence="2">GNAT family N-acetyltransferase</fullName>
    </submittedName>
</protein>
<dbReference type="PANTHER" id="PTHR43792:SF9">
    <property type="entry name" value="RIBOSOMAL-PROTEIN-ALANINE ACETYLTRANSFERASE"/>
    <property type="match status" value="1"/>
</dbReference>
<dbReference type="CDD" id="cd04301">
    <property type="entry name" value="NAT_SF"/>
    <property type="match status" value="1"/>
</dbReference>
<reference evidence="2 3" key="1">
    <citation type="submission" date="2020-09" db="EMBL/GenBank/DDBJ databases">
        <title>Paenibacillus sp. CAU 1523 isolated from sand of Haeundae Beach.</title>
        <authorList>
            <person name="Kim W."/>
        </authorList>
    </citation>
    <scope>NUCLEOTIDE SEQUENCE [LARGE SCALE GENOMIC DNA]</scope>
    <source>
        <strain evidence="2 3">CAU 1523</strain>
    </source>
</reference>
<dbReference type="InterPro" id="IPR000182">
    <property type="entry name" value="GNAT_dom"/>
</dbReference>
<comment type="caution">
    <text evidence="2">The sequence shown here is derived from an EMBL/GenBank/DDBJ whole genome shotgun (WGS) entry which is preliminary data.</text>
</comment>
<sequence>MRNFPTLETERLILRELRTEDAVDVFHYFSKDEVTQFYDLESFTEVKQAENLITNWNNRYNNQQGIRWGIALKTDNRIIGTCGYHNWSSIHYRAEIGYELSPEYWRQGIMFEALSKVISYGFDELELNRIGALVYPHNVGSRNLLISSGFSEEGILKDYYVKKDRFIDAVIFSIINKNKRQ</sequence>
<dbReference type="Gene3D" id="3.40.630.30">
    <property type="match status" value="1"/>
</dbReference>
<dbReference type="SUPFAM" id="SSF55729">
    <property type="entry name" value="Acyl-CoA N-acyltransferases (Nat)"/>
    <property type="match status" value="1"/>
</dbReference>
<evidence type="ECO:0000313" key="3">
    <source>
        <dbReference type="Proteomes" id="UP000634529"/>
    </source>
</evidence>
<feature type="domain" description="N-acetyltransferase" evidence="1">
    <location>
        <begin position="12"/>
        <end position="168"/>
    </location>
</feature>
<dbReference type="PROSITE" id="PS51186">
    <property type="entry name" value="GNAT"/>
    <property type="match status" value="1"/>
</dbReference>
<keyword evidence="3" id="KW-1185">Reference proteome</keyword>
<gene>
    <name evidence="2" type="ORF">IFO66_02965</name>
</gene>
<evidence type="ECO:0000313" key="2">
    <source>
        <dbReference type="EMBL" id="MBD8497258.1"/>
    </source>
</evidence>
<proteinExistence type="predicted"/>
<evidence type="ECO:0000259" key="1">
    <source>
        <dbReference type="PROSITE" id="PS51186"/>
    </source>
</evidence>
<dbReference type="RefSeq" id="WP_192023669.1">
    <property type="nucleotide sequence ID" value="NZ_JACYTN010000001.1"/>
</dbReference>
<dbReference type="EMBL" id="JACYTN010000001">
    <property type="protein sequence ID" value="MBD8497258.1"/>
    <property type="molecule type" value="Genomic_DNA"/>
</dbReference>
<dbReference type="PANTHER" id="PTHR43792">
    <property type="entry name" value="GNAT FAMILY, PUTATIVE (AFU_ORTHOLOGUE AFUA_3G00765)-RELATED-RELATED"/>
    <property type="match status" value="1"/>
</dbReference>
<name>A0ABR9AU73_9BACL</name>
<dbReference type="InterPro" id="IPR051531">
    <property type="entry name" value="N-acetyltransferase"/>
</dbReference>
<dbReference type="InterPro" id="IPR016181">
    <property type="entry name" value="Acyl_CoA_acyltransferase"/>
</dbReference>
<accession>A0ABR9AU73</accession>
<dbReference type="Proteomes" id="UP000634529">
    <property type="component" value="Unassembled WGS sequence"/>
</dbReference>